<accession>A0A397TPK2</accession>
<evidence type="ECO:0000313" key="1">
    <source>
        <dbReference type="EMBL" id="RIB00112.1"/>
    </source>
</evidence>
<dbReference type="InterPro" id="IPR011009">
    <property type="entry name" value="Kinase-like_dom_sf"/>
</dbReference>
<reference evidence="1 2" key="1">
    <citation type="submission" date="2018-06" db="EMBL/GenBank/DDBJ databases">
        <title>Comparative genomics reveals the genomic features of Rhizophagus irregularis, R. cerebriforme, R. diaphanum and Gigaspora rosea, and their symbiotic lifestyle signature.</title>
        <authorList>
            <person name="Morin E."/>
            <person name="San Clemente H."/>
            <person name="Chen E.C.H."/>
            <person name="De La Providencia I."/>
            <person name="Hainaut M."/>
            <person name="Kuo A."/>
            <person name="Kohler A."/>
            <person name="Murat C."/>
            <person name="Tang N."/>
            <person name="Roy S."/>
            <person name="Loubradou J."/>
            <person name="Henrissat B."/>
            <person name="Grigoriev I.V."/>
            <person name="Corradi N."/>
            <person name="Roux C."/>
            <person name="Martin F.M."/>
        </authorList>
    </citation>
    <scope>NUCLEOTIDE SEQUENCE [LARGE SCALE GENOMIC DNA]</scope>
    <source>
        <strain evidence="1 2">DAOM 194757</strain>
    </source>
</reference>
<keyword evidence="2" id="KW-1185">Reference proteome</keyword>
<gene>
    <name evidence="1" type="ORF">C2G38_1333216</name>
</gene>
<protein>
    <recommendedName>
        <fullName evidence="3">Serine-threonine/tyrosine-protein kinase catalytic domain-containing protein</fullName>
    </recommendedName>
</protein>
<dbReference type="Proteomes" id="UP000266673">
    <property type="component" value="Unassembled WGS sequence"/>
</dbReference>
<dbReference type="EMBL" id="QKWP01005262">
    <property type="protein sequence ID" value="RIB00112.1"/>
    <property type="molecule type" value="Genomic_DNA"/>
</dbReference>
<comment type="caution">
    <text evidence="1">The sequence shown here is derived from an EMBL/GenBank/DDBJ whole genome shotgun (WGS) entry which is preliminary data.</text>
</comment>
<name>A0A397TPK2_9GLOM</name>
<proteinExistence type="predicted"/>
<dbReference type="SUPFAM" id="SSF56112">
    <property type="entry name" value="Protein kinase-like (PK-like)"/>
    <property type="match status" value="1"/>
</dbReference>
<organism evidence="1 2">
    <name type="scientific">Gigaspora rosea</name>
    <dbReference type="NCBI Taxonomy" id="44941"/>
    <lineage>
        <taxon>Eukaryota</taxon>
        <taxon>Fungi</taxon>
        <taxon>Fungi incertae sedis</taxon>
        <taxon>Mucoromycota</taxon>
        <taxon>Glomeromycotina</taxon>
        <taxon>Glomeromycetes</taxon>
        <taxon>Diversisporales</taxon>
        <taxon>Gigasporaceae</taxon>
        <taxon>Gigaspora</taxon>
    </lineage>
</organism>
<sequence>MSEMSTGQRPFDGYQFDEDLAINIIRNGLQPEFASGILDCYIALAKQCMDLDSEKRPHAYNIYEKISKWINIIEDSYEDSDEDADKIKRQFLCADEIVKTLLLNLPKHPDMMYTSKIINTKNIMIAINAILIYVIEYCCHLYKFSKHELGAHQKSNFLIDK</sequence>
<dbReference type="OrthoDB" id="2480622at2759"/>
<dbReference type="AlphaFoldDB" id="A0A397TPK2"/>
<dbReference type="Gene3D" id="1.10.510.10">
    <property type="entry name" value="Transferase(Phosphotransferase) domain 1"/>
    <property type="match status" value="1"/>
</dbReference>
<evidence type="ECO:0000313" key="2">
    <source>
        <dbReference type="Proteomes" id="UP000266673"/>
    </source>
</evidence>
<evidence type="ECO:0008006" key="3">
    <source>
        <dbReference type="Google" id="ProtNLM"/>
    </source>
</evidence>